<dbReference type="GO" id="GO:0003677">
    <property type="term" value="F:DNA binding"/>
    <property type="evidence" value="ECO:0007669"/>
    <property type="project" value="InterPro"/>
</dbReference>
<dbReference type="InterPro" id="IPR032054">
    <property type="entry name" value="Cdt1_C"/>
</dbReference>
<dbReference type="PANTHER" id="PTHR28637:SF1">
    <property type="entry name" value="DNA REPLICATION FACTOR CDT1"/>
    <property type="match status" value="1"/>
</dbReference>
<dbReference type="PANTHER" id="PTHR28637">
    <property type="entry name" value="DNA REPLICATION FACTOR CDT1"/>
    <property type="match status" value="1"/>
</dbReference>
<dbReference type="GO" id="GO:0070182">
    <property type="term" value="F:DNA polymerase binding"/>
    <property type="evidence" value="ECO:0007669"/>
    <property type="project" value="TreeGrafter"/>
</dbReference>
<organism evidence="5 6">
    <name type="scientific">Hibiscus syriacus</name>
    <name type="common">Rose of Sharon</name>
    <dbReference type="NCBI Taxonomy" id="106335"/>
    <lineage>
        <taxon>Eukaryota</taxon>
        <taxon>Viridiplantae</taxon>
        <taxon>Streptophyta</taxon>
        <taxon>Embryophyta</taxon>
        <taxon>Tracheophyta</taxon>
        <taxon>Spermatophyta</taxon>
        <taxon>Magnoliopsida</taxon>
        <taxon>eudicotyledons</taxon>
        <taxon>Gunneridae</taxon>
        <taxon>Pentapetalae</taxon>
        <taxon>rosids</taxon>
        <taxon>malvids</taxon>
        <taxon>Malvales</taxon>
        <taxon>Malvaceae</taxon>
        <taxon>Malvoideae</taxon>
        <taxon>Hibiscus</taxon>
    </lineage>
</organism>
<dbReference type="GO" id="GO:0000278">
    <property type="term" value="P:mitotic cell cycle"/>
    <property type="evidence" value="ECO:0007669"/>
    <property type="project" value="TreeGrafter"/>
</dbReference>
<dbReference type="Proteomes" id="UP000436088">
    <property type="component" value="Unassembled WGS sequence"/>
</dbReference>
<evidence type="ECO:0000313" key="5">
    <source>
        <dbReference type="EMBL" id="KAE8685362.1"/>
    </source>
</evidence>
<dbReference type="InterPro" id="IPR045173">
    <property type="entry name" value="Cdt1"/>
</dbReference>
<keyword evidence="6" id="KW-1185">Reference proteome</keyword>
<protein>
    <recommendedName>
        <fullName evidence="4">DNA replication factor Cdt1 C-terminal domain-containing protein</fullName>
    </recommendedName>
</protein>
<dbReference type="EMBL" id="VEPZ02001233">
    <property type="protein sequence ID" value="KAE8685362.1"/>
    <property type="molecule type" value="Genomic_DNA"/>
</dbReference>
<evidence type="ECO:0000313" key="6">
    <source>
        <dbReference type="Proteomes" id="UP000436088"/>
    </source>
</evidence>
<feature type="region of interest" description="Disordered" evidence="3">
    <location>
        <begin position="202"/>
        <end position="222"/>
    </location>
</feature>
<evidence type="ECO:0000256" key="3">
    <source>
        <dbReference type="SAM" id="MobiDB-lite"/>
    </source>
</evidence>
<sequence>MNRETQSVTPMVNLFPSIVCTACVKPATFFGILGVEHIHGLFHQIFWNPMVNNLEKSILFAGFQDLLNDIGSILTEIDYWDGFGSGNNEVPGVVSGGNMVVKFQRKISRSLLTARSKIYNGTSSKGRSLCHLMSRQRSLTSGEVSLQSSKFQLELCASISVDSDNTNSSPTQTPNEFLSKATVSEPSSKLCLPVLPIKEINPLETEDRSPTKSSCNQSTPAKLASTPARLMIVTPTLQPQKRCYMSPDEVRRPLRTRSLKLEEEKVTFCIQEERKRGARSSNLAAKRLQQSIACLPKFFNMIHYLFQSIKRSVIAKEELMHKIITGHCDTADRGEIEEQLKLLLELAPEWISENTASSGDLLVWCFQFWVEGLKPYTKDTGTKGLEYGADLTKIRGMRQRELLEFRTPQHPSLGTNNWGGASPLLARDIPKESLEQRYSRLYFVRNRDEIFLTHGDVFQSQAAKHEQAPTPSRRSRGFLLKLMFPQKETVTLGTNSNRRRWFPRWDPKNRWPQGVVLVKFKMVIGEWHKDHHMHSTRC</sequence>
<accession>A0A6A2Z2S4</accession>
<dbReference type="InterPro" id="IPR038090">
    <property type="entry name" value="Cdt1_C_WH_dom_sf"/>
</dbReference>
<dbReference type="GO" id="GO:0005634">
    <property type="term" value="C:nucleus"/>
    <property type="evidence" value="ECO:0007669"/>
    <property type="project" value="TreeGrafter"/>
</dbReference>
<dbReference type="Pfam" id="PF16679">
    <property type="entry name" value="CDT1_C"/>
    <property type="match status" value="1"/>
</dbReference>
<dbReference type="AlphaFoldDB" id="A0A6A2Z2S4"/>
<evidence type="ECO:0000259" key="4">
    <source>
        <dbReference type="Pfam" id="PF16679"/>
    </source>
</evidence>
<dbReference type="GO" id="GO:0030174">
    <property type="term" value="P:regulation of DNA-templated DNA replication initiation"/>
    <property type="evidence" value="ECO:0007669"/>
    <property type="project" value="InterPro"/>
</dbReference>
<gene>
    <name evidence="5" type="ORF">F3Y22_tig00111099pilonHSYRG00251</name>
</gene>
<comment type="similarity">
    <text evidence="1">Belongs to the Cdt1 family.</text>
</comment>
<feature type="compositionally biased region" description="Polar residues" evidence="3">
    <location>
        <begin position="211"/>
        <end position="220"/>
    </location>
</feature>
<evidence type="ECO:0000256" key="2">
    <source>
        <dbReference type="ARBA" id="ARBA00023306"/>
    </source>
</evidence>
<dbReference type="Gene3D" id="1.10.10.1420">
    <property type="entry name" value="DNA replication factor Cdt1, C-terminal WH domain"/>
    <property type="match status" value="1"/>
</dbReference>
<dbReference type="GO" id="GO:0000076">
    <property type="term" value="P:DNA replication checkpoint signaling"/>
    <property type="evidence" value="ECO:0007669"/>
    <property type="project" value="TreeGrafter"/>
</dbReference>
<evidence type="ECO:0000256" key="1">
    <source>
        <dbReference type="ARBA" id="ARBA00008356"/>
    </source>
</evidence>
<dbReference type="GO" id="GO:0071163">
    <property type="term" value="P:DNA replication preinitiation complex assembly"/>
    <property type="evidence" value="ECO:0007669"/>
    <property type="project" value="InterPro"/>
</dbReference>
<reference evidence="5" key="1">
    <citation type="submission" date="2019-09" db="EMBL/GenBank/DDBJ databases">
        <title>Draft genome information of white flower Hibiscus syriacus.</title>
        <authorList>
            <person name="Kim Y.-M."/>
        </authorList>
    </citation>
    <scope>NUCLEOTIDE SEQUENCE [LARGE SCALE GENOMIC DNA]</scope>
    <source>
        <strain evidence="5">YM2019G1</strain>
    </source>
</reference>
<feature type="domain" description="DNA replication factor Cdt1 C-terminal" evidence="4">
    <location>
        <begin position="277"/>
        <end position="355"/>
    </location>
</feature>
<proteinExistence type="inferred from homology"/>
<keyword evidence="2" id="KW-0131">Cell cycle</keyword>
<name>A0A6A2Z2S4_HIBSY</name>
<comment type="caution">
    <text evidence="5">The sequence shown here is derived from an EMBL/GenBank/DDBJ whole genome shotgun (WGS) entry which is preliminary data.</text>
</comment>